<dbReference type="AlphaFoldDB" id="A0A4Q4TU81"/>
<sequence>MPPPNFYKHHVDSNLPSADHPSHHLNDCNDVPSTLADDPPTTPTPSSQFLSHLSNHPRTPTRKLVQPYLTYETCLRKACARGHAGIVGLAGLVPIYGHQSTFRIRAIDRLTANREKCLMPLSGDELDADCAPTIAASLEEYRRNFEVFTHEPWQV</sequence>
<evidence type="ECO:0000256" key="1">
    <source>
        <dbReference type="SAM" id="MobiDB-lite"/>
    </source>
</evidence>
<gene>
    <name evidence="2" type="ORF">DL764_000712</name>
</gene>
<accession>A0A4Q4TU81</accession>
<dbReference type="Proteomes" id="UP000293360">
    <property type="component" value="Unassembled WGS sequence"/>
</dbReference>
<dbReference type="STRING" id="155417.A0A4Q4TU81"/>
<keyword evidence="3" id="KW-1185">Reference proteome</keyword>
<dbReference type="EMBL" id="QJNU01000019">
    <property type="protein sequence ID" value="RYP10378.1"/>
    <property type="molecule type" value="Genomic_DNA"/>
</dbReference>
<protein>
    <submittedName>
        <fullName evidence="2">Uncharacterized protein</fullName>
    </submittedName>
</protein>
<evidence type="ECO:0000313" key="3">
    <source>
        <dbReference type="Proteomes" id="UP000293360"/>
    </source>
</evidence>
<comment type="caution">
    <text evidence="2">The sequence shown here is derived from an EMBL/GenBank/DDBJ whole genome shotgun (WGS) entry which is preliminary data.</text>
</comment>
<organism evidence="2 3">
    <name type="scientific">Monosporascus ibericus</name>
    <dbReference type="NCBI Taxonomy" id="155417"/>
    <lineage>
        <taxon>Eukaryota</taxon>
        <taxon>Fungi</taxon>
        <taxon>Dikarya</taxon>
        <taxon>Ascomycota</taxon>
        <taxon>Pezizomycotina</taxon>
        <taxon>Sordariomycetes</taxon>
        <taxon>Xylariomycetidae</taxon>
        <taxon>Xylariales</taxon>
        <taxon>Xylariales incertae sedis</taxon>
        <taxon>Monosporascus</taxon>
    </lineage>
</organism>
<feature type="compositionally biased region" description="Polar residues" evidence="1">
    <location>
        <begin position="46"/>
        <end position="57"/>
    </location>
</feature>
<evidence type="ECO:0000313" key="2">
    <source>
        <dbReference type="EMBL" id="RYP10378.1"/>
    </source>
</evidence>
<feature type="region of interest" description="Disordered" evidence="1">
    <location>
        <begin position="12"/>
        <end position="57"/>
    </location>
</feature>
<dbReference type="OrthoDB" id="539213at2759"/>
<reference evidence="2 3" key="1">
    <citation type="submission" date="2018-06" db="EMBL/GenBank/DDBJ databases">
        <title>Complete Genomes of Monosporascus.</title>
        <authorList>
            <person name="Robinson A.J."/>
            <person name="Natvig D.O."/>
        </authorList>
    </citation>
    <scope>NUCLEOTIDE SEQUENCE [LARGE SCALE GENOMIC DNA]</scope>
    <source>
        <strain evidence="2 3">CBS 110550</strain>
    </source>
</reference>
<proteinExistence type="predicted"/>
<name>A0A4Q4TU81_9PEZI</name>